<dbReference type="Proteomes" id="UP000664521">
    <property type="component" value="Unassembled WGS sequence"/>
</dbReference>
<proteinExistence type="predicted"/>
<evidence type="ECO:0000313" key="9">
    <source>
        <dbReference type="Proteomes" id="UP000664521"/>
    </source>
</evidence>
<keyword evidence="4" id="KW-0804">Transcription</keyword>
<evidence type="ECO:0000256" key="6">
    <source>
        <dbReference type="SAM" id="MobiDB-lite"/>
    </source>
</evidence>
<reference evidence="8" key="1">
    <citation type="submission" date="2021-03" db="EMBL/GenBank/DDBJ databases">
        <authorList>
            <person name="Tagirdzhanova G."/>
        </authorList>
    </citation>
    <scope>NUCLEOTIDE SEQUENCE</scope>
</reference>
<gene>
    <name evidence="8" type="ORF">HETSPECPRED_007243</name>
</gene>
<dbReference type="InterPro" id="IPR013700">
    <property type="entry name" value="AflR"/>
</dbReference>
<dbReference type="GO" id="GO:0005634">
    <property type="term" value="C:nucleus"/>
    <property type="evidence" value="ECO:0007669"/>
    <property type="project" value="InterPro"/>
</dbReference>
<dbReference type="AlphaFoldDB" id="A0A8H3FPU4"/>
<organism evidence="8 9">
    <name type="scientific">Heterodermia speciosa</name>
    <dbReference type="NCBI Taxonomy" id="116794"/>
    <lineage>
        <taxon>Eukaryota</taxon>
        <taxon>Fungi</taxon>
        <taxon>Dikarya</taxon>
        <taxon>Ascomycota</taxon>
        <taxon>Pezizomycotina</taxon>
        <taxon>Lecanoromycetes</taxon>
        <taxon>OSLEUM clade</taxon>
        <taxon>Lecanoromycetidae</taxon>
        <taxon>Caliciales</taxon>
        <taxon>Physciaceae</taxon>
        <taxon>Heterodermia</taxon>
    </lineage>
</organism>
<keyword evidence="3" id="KW-0238">DNA-binding</keyword>
<dbReference type="EMBL" id="CAJPDS010000050">
    <property type="protein sequence ID" value="CAF9928977.1"/>
    <property type="molecule type" value="Genomic_DNA"/>
</dbReference>
<protein>
    <recommendedName>
        <fullName evidence="7">Aflatoxin regulatory protein domain-containing protein</fullName>
    </recommendedName>
</protein>
<sequence length="372" mass="39366">MSKRTRDEDDFSTMADPFSLFSTTDSLGLPDCDMAWAFDTDADPTQVQFSDFGSTDIDTPTLQSLPLSGNRMQIDTHADALAAYQISNGSSFSSAPSSRLTSSSSVLSLSSSSSSPPFPLSLEAQSHTGPVNLCRSLCRSESCLAAALRTLTSLHVAHSACLSAHQEAPSVQQARTMEAVLATNKDIVAGMAPILACSCSGKSLVQLLLSIICGNLIAWNSAMITADLEQGDPFEGRRSTFSSTCSLSSGPGQAPRARVLAQPITIGQHQINGSLGRALRAQVLAGELRVLEGLVDALARRFCEASRSDSTSSNSPATHTKNANGRAAISRDTLSLQSKGLSTVVHRNITSSLRTRLQIQRAKIFSRLGQGD</sequence>
<dbReference type="Pfam" id="PF08493">
    <property type="entry name" value="AflR"/>
    <property type="match status" value="1"/>
</dbReference>
<keyword evidence="2" id="KW-0805">Transcription regulation</keyword>
<evidence type="ECO:0000256" key="5">
    <source>
        <dbReference type="ARBA" id="ARBA00023242"/>
    </source>
</evidence>
<keyword evidence="9" id="KW-1185">Reference proteome</keyword>
<keyword evidence="1" id="KW-0479">Metal-binding</keyword>
<dbReference type="GO" id="GO:0006355">
    <property type="term" value="P:regulation of DNA-templated transcription"/>
    <property type="evidence" value="ECO:0007669"/>
    <property type="project" value="InterPro"/>
</dbReference>
<accession>A0A8H3FPU4</accession>
<evidence type="ECO:0000259" key="7">
    <source>
        <dbReference type="Pfam" id="PF08493"/>
    </source>
</evidence>
<evidence type="ECO:0000313" key="8">
    <source>
        <dbReference type="EMBL" id="CAF9928977.1"/>
    </source>
</evidence>
<feature type="domain" description="Aflatoxin regulatory protein" evidence="7">
    <location>
        <begin position="140"/>
        <end position="231"/>
    </location>
</feature>
<dbReference type="GO" id="GO:0046872">
    <property type="term" value="F:metal ion binding"/>
    <property type="evidence" value="ECO:0007669"/>
    <property type="project" value="UniProtKB-KW"/>
</dbReference>
<evidence type="ECO:0000256" key="4">
    <source>
        <dbReference type="ARBA" id="ARBA00023163"/>
    </source>
</evidence>
<name>A0A8H3FPU4_9LECA</name>
<dbReference type="OrthoDB" id="2740448at2759"/>
<evidence type="ECO:0000256" key="2">
    <source>
        <dbReference type="ARBA" id="ARBA00023015"/>
    </source>
</evidence>
<evidence type="ECO:0000256" key="3">
    <source>
        <dbReference type="ARBA" id="ARBA00023125"/>
    </source>
</evidence>
<dbReference type="GO" id="GO:0003677">
    <property type="term" value="F:DNA binding"/>
    <property type="evidence" value="ECO:0007669"/>
    <property type="project" value="UniProtKB-KW"/>
</dbReference>
<evidence type="ECO:0000256" key="1">
    <source>
        <dbReference type="ARBA" id="ARBA00022723"/>
    </source>
</evidence>
<keyword evidence="5" id="KW-0539">Nucleus</keyword>
<dbReference type="GO" id="GO:0045122">
    <property type="term" value="P:aflatoxin biosynthetic process"/>
    <property type="evidence" value="ECO:0007669"/>
    <property type="project" value="InterPro"/>
</dbReference>
<feature type="compositionally biased region" description="Polar residues" evidence="6">
    <location>
        <begin position="308"/>
        <end position="323"/>
    </location>
</feature>
<feature type="region of interest" description="Disordered" evidence="6">
    <location>
        <begin position="306"/>
        <end position="328"/>
    </location>
</feature>
<comment type="caution">
    <text evidence="8">The sequence shown here is derived from an EMBL/GenBank/DDBJ whole genome shotgun (WGS) entry which is preliminary data.</text>
</comment>